<keyword evidence="2" id="KW-0813">Transport</keyword>
<gene>
    <name evidence="8" type="ORF">ACFO0N_10505</name>
</gene>
<evidence type="ECO:0000256" key="5">
    <source>
        <dbReference type="ARBA" id="ARBA00023136"/>
    </source>
</evidence>
<feature type="transmembrane region" description="Helical" evidence="7">
    <location>
        <begin position="84"/>
        <end position="102"/>
    </location>
</feature>
<keyword evidence="9" id="KW-1185">Reference proteome</keyword>
<dbReference type="InterPro" id="IPR031312">
    <property type="entry name" value="Na/sul_symport_CS"/>
</dbReference>
<feature type="region of interest" description="Disordered" evidence="6">
    <location>
        <begin position="265"/>
        <end position="284"/>
    </location>
</feature>
<dbReference type="PANTHER" id="PTHR10283">
    <property type="entry name" value="SOLUTE CARRIER FAMILY 13 MEMBER"/>
    <property type="match status" value="1"/>
</dbReference>
<organism evidence="8 9">
    <name type="scientific">Halobium salinum</name>
    <dbReference type="NCBI Taxonomy" id="1364940"/>
    <lineage>
        <taxon>Archaea</taxon>
        <taxon>Methanobacteriati</taxon>
        <taxon>Methanobacteriota</taxon>
        <taxon>Stenosarchaea group</taxon>
        <taxon>Halobacteria</taxon>
        <taxon>Halobacteriales</taxon>
        <taxon>Haloferacaceae</taxon>
        <taxon>Halobium</taxon>
    </lineage>
</organism>
<protein>
    <submittedName>
        <fullName evidence="8">SLC13 family permease</fullName>
    </submittedName>
</protein>
<sequence>MTGRRDAGLVALATALALLVAALPAPQGLSVEGQYALATAAFAGTLWVSGGLPLSVTGLLVPVWLVALGVVSEFEAALSGFADPVIFLFLGTFVLADALSRHGVDRRVALALVATVGTSPRRLVLGVMLATALLSMVVSNTATAAMMVPVALGLVREVEGAGADAVGVADPAPAPSTDADAGDAAETPPSSLRTATLLGVAYAASIGGLGTLVGTPPNAIVVAALDAQLGVSVTFLEWAALGLPLVAVTLPLAWLLLVRLHPPSSGGSNASTPSVSTTDRPPLGPGGRRAASVFVAVAVLWLLGGVGFLFENVLPGPLYVTLFGGPGPSLLGAGDHQGVLYFAVVAVLAVPALVLLGVSDADDVAGIDWNTLLLFGGGISLADALGSTGATEWLAGAVFDTLAGVPLFALLFAVVVLTVLLSELASNTATVAVLAPVLVAIGVARGPAYGLAPEVAGATLAVASAVAASYGFALPVATPPNAVVFGTGAVTRREMLRAGLLLDALMAVVTTTLLYGLFAAGLTFVT</sequence>
<dbReference type="EMBL" id="JBHSDS010000006">
    <property type="protein sequence ID" value="MFC4358375.1"/>
    <property type="molecule type" value="Genomic_DNA"/>
</dbReference>
<dbReference type="AlphaFoldDB" id="A0ABD5PCJ6"/>
<evidence type="ECO:0000256" key="6">
    <source>
        <dbReference type="SAM" id="MobiDB-lite"/>
    </source>
</evidence>
<feature type="region of interest" description="Disordered" evidence="6">
    <location>
        <begin position="167"/>
        <end position="189"/>
    </location>
</feature>
<accession>A0ABD5PCJ6</accession>
<feature type="transmembrane region" description="Helical" evidence="7">
    <location>
        <begin position="238"/>
        <end position="258"/>
    </location>
</feature>
<feature type="transmembrane region" description="Helical" evidence="7">
    <location>
        <begin position="498"/>
        <end position="525"/>
    </location>
</feature>
<feature type="transmembrane region" description="Helical" evidence="7">
    <location>
        <begin position="402"/>
        <end position="421"/>
    </location>
</feature>
<feature type="compositionally biased region" description="Polar residues" evidence="6">
    <location>
        <begin position="265"/>
        <end position="279"/>
    </location>
</feature>
<comment type="caution">
    <text evidence="8">The sequence shown here is derived from an EMBL/GenBank/DDBJ whole genome shotgun (WGS) entry which is preliminary data.</text>
</comment>
<dbReference type="RefSeq" id="WP_267623918.1">
    <property type="nucleotide sequence ID" value="NZ_JAODIW010000008.1"/>
</dbReference>
<dbReference type="GO" id="GO:0016020">
    <property type="term" value="C:membrane"/>
    <property type="evidence" value="ECO:0007669"/>
    <property type="project" value="UniProtKB-SubCell"/>
</dbReference>
<evidence type="ECO:0000256" key="1">
    <source>
        <dbReference type="ARBA" id="ARBA00004141"/>
    </source>
</evidence>
<comment type="subcellular location">
    <subcellularLocation>
        <location evidence="1">Membrane</location>
        <topology evidence="1">Multi-pass membrane protein</topology>
    </subcellularLocation>
</comment>
<feature type="transmembrane region" description="Helical" evidence="7">
    <location>
        <begin position="123"/>
        <end position="148"/>
    </location>
</feature>
<dbReference type="GO" id="GO:0015141">
    <property type="term" value="F:succinate transmembrane transporter activity"/>
    <property type="evidence" value="ECO:0007669"/>
    <property type="project" value="UniProtKB-ARBA"/>
</dbReference>
<keyword evidence="5 7" id="KW-0472">Membrane</keyword>
<keyword evidence="4 7" id="KW-1133">Transmembrane helix</keyword>
<feature type="transmembrane region" description="Helical" evidence="7">
    <location>
        <begin position="290"/>
        <end position="310"/>
    </location>
</feature>
<proteinExistence type="predicted"/>
<dbReference type="InterPro" id="IPR001898">
    <property type="entry name" value="SLC13A/DASS"/>
</dbReference>
<name>A0ABD5PCJ6_9EURY</name>
<feature type="transmembrane region" description="Helical" evidence="7">
    <location>
        <begin position="371"/>
        <end position="390"/>
    </location>
</feature>
<evidence type="ECO:0000256" key="4">
    <source>
        <dbReference type="ARBA" id="ARBA00022989"/>
    </source>
</evidence>
<feature type="transmembrane region" description="Helical" evidence="7">
    <location>
        <begin position="455"/>
        <end position="477"/>
    </location>
</feature>
<evidence type="ECO:0000256" key="2">
    <source>
        <dbReference type="ARBA" id="ARBA00022448"/>
    </source>
</evidence>
<dbReference type="Pfam" id="PF00939">
    <property type="entry name" value="Na_sulph_symp"/>
    <property type="match status" value="1"/>
</dbReference>
<feature type="transmembrane region" description="Helical" evidence="7">
    <location>
        <begin position="59"/>
        <end position="78"/>
    </location>
</feature>
<dbReference type="PANTHER" id="PTHR10283:SF82">
    <property type="entry name" value="SOLUTE CARRIER FAMILY 13 MEMBER 2"/>
    <property type="match status" value="1"/>
</dbReference>
<dbReference type="CDD" id="cd01115">
    <property type="entry name" value="SLC13_permease"/>
    <property type="match status" value="1"/>
</dbReference>
<keyword evidence="3 7" id="KW-0812">Transmembrane</keyword>
<dbReference type="PROSITE" id="PS01271">
    <property type="entry name" value="NA_SULFATE"/>
    <property type="match status" value="1"/>
</dbReference>
<evidence type="ECO:0000313" key="8">
    <source>
        <dbReference type="EMBL" id="MFC4358375.1"/>
    </source>
</evidence>
<evidence type="ECO:0000313" key="9">
    <source>
        <dbReference type="Proteomes" id="UP001595921"/>
    </source>
</evidence>
<feature type="transmembrane region" description="Helical" evidence="7">
    <location>
        <begin position="428"/>
        <end position="449"/>
    </location>
</feature>
<feature type="compositionally biased region" description="Low complexity" evidence="6">
    <location>
        <begin position="167"/>
        <end position="185"/>
    </location>
</feature>
<feature type="transmembrane region" description="Helical" evidence="7">
    <location>
        <begin position="339"/>
        <end position="359"/>
    </location>
</feature>
<evidence type="ECO:0000256" key="3">
    <source>
        <dbReference type="ARBA" id="ARBA00022692"/>
    </source>
</evidence>
<dbReference type="Proteomes" id="UP001595921">
    <property type="component" value="Unassembled WGS sequence"/>
</dbReference>
<evidence type="ECO:0000256" key="7">
    <source>
        <dbReference type="SAM" id="Phobius"/>
    </source>
</evidence>
<reference evidence="8 9" key="1">
    <citation type="journal article" date="2019" name="Int. J. Syst. Evol. Microbiol.">
        <title>The Global Catalogue of Microorganisms (GCM) 10K type strain sequencing project: providing services to taxonomists for standard genome sequencing and annotation.</title>
        <authorList>
            <consortium name="The Broad Institute Genomics Platform"/>
            <consortium name="The Broad Institute Genome Sequencing Center for Infectious Disease"/>
            <person name="Wu L."/>
            <person name="Ma J."/>
        </authorList>
    </citation>
    <scope>NUCLEOTIDE SEQUENCE [LARGE SCALE GENOMIC DNA]</scope>
    <source>
        <strain evidence="8 9">CGMCC 1.12553</strain>
    </source>
</reference>